<gene>
    <name evidence="1" type="ORF">EVA_11734</name>
</gene>
<proteinExistence type="predicted"/>
<accession>J9GEH1</accession>
<comment type="caution">
    <text evidence="1">The sequence shown here is derived from an EMBL/GenBank/DDBJ whole genome shotgun (WGS) entry which is preliminary data.</text>
</comment>
<sequence>MEEIMRIYDEHSRSGLSNREILRRYIWPKFHICEKTFYNIVNASASPRVLTGLEEAKRQLSLFD</sequence>
<dbReference type="AlphaFoldDB" id="J9GEH1"/>
<reference evidence="1" key="1">
    <citation type="journal article" date="2012" name="PLoS ONE">
        <title>Gene sets for utilization of primary and secondary nutrition supplies in the distal gut of endangered iberian lynx.</title>
        <authorList>
            <person name="Alcaide M."/>
            <person name="Messina E."/>
            <person name="Richter M."/>
            <person name="Bargiela R."/>
            <person name="Peplies J."/>
            <person name="Huws S.A."/>
            <person name="Newbold C.J."/>
            <person name="Golyshin P.N."/>
            <person name="Simon M.A."/>
            <person name="Lopez G."/>
            <person name="Yakimov M.M."/>
            <person name="Ferrer M."/>
        </authorList>
    </citation>
    <scope>NUCLEOTIDE SEQUENCE</scope>
</reference>
<protein>
    <submittedName>
        <fullName evidence="1">Uncharacterized protein</fullName>
    </submittedName>
</protein>
<evidence type="ECO:0000313" key="1">
    <source>
        <dbReference type="EMBL" id="EJX00168.1"/>
    </source>
</evidence>
<dbReference type="EMBL" id="AMCI01003501">
    <property type="protein sequence ID" value="EJX00168.1"/>
    <property type="molecule type" value="Genomic_DNA"/>
</dbReference>
<organism evidence="1">
    <name type="scientific">gut metagenome</name>
    <dbReference type="NCBI Taxonomy" id="749906"/>
    <lineage>
        <taxon>unclassified sequences</taxon>
        <taxon>metagenomes</taxon>
        <taxon>organismal metagenomes</taxon>
    </lineage>
</organism>
<name>J9GEH1_9ZZZZ</name>